<dbReference type="EMBL" id="JAVREY010000066">
    <property type="protein sequence ID" value="MDT0468108.1"/>
    <property type="molecule type" value="Genomic_DNA"/>
</dbReference>
<dbReference type="InterPro" id="IPR007627">
    <property type="entry name" value="RNA_pol_sigma70_r2"/>
</dbReference>
<keyword evidence="2" id="KW-0805">Transcription regulation</keyword>
<evidence type="ECO:0000313" key="8">
    <source>
        <dbReference type="EMBL" id="MDT0468108.1"/>
    </source>
</evidence>
<dbReference type="PANTHER" id="PTHR43133">
    <property type="entry name" value="RNA POLYMERASE ECF-TYPE SIGMA FACTO"/>
    <property type="match status" value="1"/>
</dbReference>
<keyword evidence="5" id="KW-0804">Transcription</keyword>
<evidence type="ECO:0000256" key="1">
    <source>
        <dbReference type="ARBA" id="ARBA00010641"/>
    </source>
</evidence>
<evidence type="ECO:0000256" key="3">
    <source>
        <dbReference type="ARBA" id="ARBA00023082"/>
    </source>
</evidence>
<dbReference type="InterPro" id="IPR036388">
    <property type="entry name" value="WH-like_DNA-bd_sf"/>
</dbReference>
<dbReference type="CDD" id="cd06171">
    <property type="entry name" value="Sigma70_r4"/>
    <property type="match status" value="1"/>
</dbReference>
<evidence type="ECO:0000259" key="7">
    <source>
        <dbReference type="Pfam" id="PF04545"/>
    </source>
</evidence>
<keyword evidence="4" id="KW-0238">DNA-binding</keyword>
<dbReference type="Pfam" id="PF04542">
    <property type="entry name" value="Sigma70_r2"/>
    <property type="match status" value="1"/>
</dbReference>
<protein>
    <submittedName>
        <fullName evidence="8">Sigma-70 family RNA polymerase sigma factor</fullName>
    </submittedName>
</protein>
<evidence type="ECO:0000256" key="4">
    <source>
        <dbReference type="ARBA" id="ARBA00023125"/>
    </source>
</evidence>
<dbReference type="InterPro" id="IPR007630">
    <property type="entry name" value="RNA_pol_sigma70_r4"/>
</dbReference>
<dbReference type="NCBIfam" id="TIGR02937">
    <property type="entry name" value="sigma70-ECF"/>
    <property type="match status" value="1"/>
</dbReference>
<evidence type="ECO:0000256" key="5">
    <source>
        <dbReference type="ARBA" id="ARBA00023163"/>
    </source>
</evidence>
<organism evidence="8 9">
    <name type="scientific">Streptomyces gibsoniae</name>
    <dbReference type="NCBI Taxonomy" id="3075529"/>
    <lineage>
        <taxon>Bacteria</taxon>
        <taxon>Bacillati</taxon>
        <taxon>Actinomycetota</taxon>
        <taxon>Actinomycetes</taxon>
        <taxon>Kitasatosporales</taxon>
        <taxon>Streptomycetaceae</taxon>
        <taxon>Streptomyces</taxon>
    </lineage>
</organism>
<feature type="domain" description="RNA polymerase sigma-70 region 4" evidence="7">
    <location>
        <begin position="110"/>
        <end position="158"/>
    </location>
</feature>
<dbReference type="Gene3D" id="1.10.10.10">
    <property type="entry name" value="Winged helix-like DNA-binding domain superfamily/Winged helix DNA-binding domain"/>
    <property type="match status" value="1"/>
</dbReference>
<reference evidence="9" key="1">
    <citation type="submission" date="2023-07" db="EMBL/GenBank/DDBJ databases">
        <title>30 novel species of actinomycetes from the DSMZ collection.</title>
        <authorList>
            <person name="Nouioui I."/>
        </authorList>
    </citation>
    <scope>NUCLEOTIDE SEQUENCE [LARGE SCALE GENOMIC DNA]</scope>
    <source>
        <strain evidence="9">DSM 41699</strain>
    </source>
</reference>
<name>A0ABU2U4F1_9ACTN</name>
<keyword evidence="3" id="KW-0731">Sigma factor</keyword>
<keyword evidence="9" id="KW-1185">Reference proteome</keyword>
<comment type="similarity">
    <text evidence="1">Belongs to the sigma-70 factor family. ECF subfamily.</text>
</comment>
<sequence>MNAPQSSAFEILMSNHKQPLHAYVARLLHDRHAAEDIVQETFLRAWMHADLLCTTGSVHGWLRTVARNLLIDKSRKFATQREFADTDGLEAAQDDHVGIVLDRLDVVQLLRKVSEEQRVVLVHRYLCGRSLQETAHVLGIPEGTVKSRQHYALDSLRKIPR</sequence>
<dbReference type="InterPro" id="IPR013324">
    <property type="entry name" value="RNA_pol_sigma_r3/r4-like"/>
</dbReference>
<evidence type="ECO:0000313" key="9">
    <source>
        <dbReference type="Proteomes" id="UP001183809"/>
    </source>
</evidence>
<dbReference type="PANTHER" id="PTHR43133:SF52">
    <property type="entry name" value="ECF RNA POLYMERASE SIGMA FACTOR SIGL"/>
    <property type="match status" value="1"/>
</dbReference>
<dbReference type="SUPFAM" id="SSF88946">
    <property type="entry name" value="Sigma2 domain of RNA polymerase sigma factors"/>
    <property type="match status" value="1"/>
</dbReference>
<dbReference type="InterPro" id="IPR013325">
    <property type="entry name" value="RNA_pol_sigma_r2"/>
</dbReference>
<dbReference type="Gene3D" id="1.10.1740.10">
    <property type="match status" value="1"/>
</dbReference>
<dbReference type="RefSeq" id="WP_311699553.1">
    <property type="nucleotide sequence ID" value="NZ_JAVREY010000066.1"/>
</dbReference>
<dbReference type="InterPro" id="IPR014284">
    <property type="entry name" value="RNA_pol_sigma-70_dom"/>
</dbReference>
<dbReference type="Proteomes" id="UP001183809">
    <property type="component" value="Unassembled WGS sequence"/>
</dbReference>
<proteinExistence type="inferred from homology"/>
<gene>
    <name evidence="8" type="ORF">RM764_34840</name>
</gene>
<accession>A0ABU2U4F1</accession>
<dbReference type="Pfam" id="PF04545">
    <property type="entry name" value="Sigma70_r4"/>
    <property type="match status" value="1"/>
</dbReference>
<evidence type="ECO:0000256" key="2">
    <source>
        <dbReference type="ARBA" id="ARBA00023015"/>
    </source>
</evidence>
<dbReference type="InterPro" id="IPR039425">
    <property type="entry name" value="RNA_pol_sigma-70-like"/>
</dbReference>
<comment type="caution">
    <text evidence="8">The sequence shown here is derived from an EMBL/GenBank/DDBJ whole genome shotgun (WGS) entry which is preliminary data.</text>
</comment>
<dbReference type="SUPFAM" id="SSF88659">
    <property type="entry name" value="Sigma3 and sigma4 domains of RNA polymerase sigma factors"/>
    <property type="match status" value="1"/>
</dbReference>
<evidence type="ECO:0000259" key="6">
    <source>
        <dbReference type="Pfam" id="PF04542"/>
    </source>
</evidence>
<feature type="domain" description="RNA polymerase sigma-70 region 2" evidence="6">
    <location>
        <begin position="13"/>
        <end position="76"/>
    </location>
</feature>